<accession>A0A8S1E6D5</accession>
<evidence type="ECO:0000313" key="8">
    <source>
        <dbReference type="Proteomes" id="UP000494206"/>
    </source>
</evidence>
<evidence type="ECO:0000256" key="6">
    <source>
        <dbReference type="SAM" id="MobiDB-lite"/>
    </source>
</evidence>
<dbReference type="PANTHER" id="PTHR23291">
    <property type="entry name" value="BAX INHIBITOR-RELATED"/>
    <property type="match status" value="1"/>
</dbReference>
<name>A0A8S1E6D5_9PELO</name>
<reference evidence="7 8" key="1">
    <citation type="submission" date="2020-04" db="EMBL/GenBank/DDBJ databases">
        <authorList>
            <person name="Laetsch R D."/>
            <person name="Stevens L."/>
            <person name="Kumar S."/>
            <person name="Blaxter L. M."/>
        </authorList>
    </citation>
    <scope>NUCLEOTIDE SEQUENCE [LARGE SCALE GENOMIC DNA]</scope>
</reference>
<feature type="transmembrane region" description="Helical" evidence="5">
    <location>
        <begin position="169"/>
        <end position="191"/>
    </location>
</feature>
<feature type="transmembrane region" description="Helical" evidence="5">
    <location>
        <begin position="231"/>
        <end position="254"/>
    </location>
</feature>
<dbReference type="GO" id="GO:0005794">
    <property type="term" value="C:Golgi apparatus"/>
    <property type="evidence" value="ECO:0007669"/>
    <property type="project" value="TreeGrafter"/>
</dbReference>
<evidence type="ECO:0000256" key="1">
    <source>
        <dbReference type="ARBA" id="ARBA00004141"/>
    </source>
</evidence>
<dbReference type="EMBL" id="CADEPM010000001">
    <property type="protein sequence ID" value="CAB3397335.1"/>
    <property type="molecule type" value="Genomic_DNA"/>
</dbReference>
<feature type="transmembrane region" description="Helical" evidence="5">
    <location>
        <begin position="266"/>
        <end position="288"/>
    </location>
</feature>
<dbReference type="GO" id="GO:2001234">
    <property type="term" value="P:negative regulation of apoptotic signaling pathway"/>
    <property type="evidence" value="ECO:0007669"/>
    <property type="project" value="TreeGrafter"/>
</dbReference>
<evidence type="ECO:0000256" key="2">
    <source>
        <dbReference type="ARBA" id="ARBA00022692"/>
    </source>
</evidence>
<dbReference type="PANTHER" id="PTHR23291:SF127">
    <property type="entry name" value="PROTEIN LIFEGUARD 1-LIKE"/>
    <property type="match status" value="1"/>
</dbReference>
<keyword evidence="4 5" id="KW-0472">Membrane</keyword>
<sequence length="292" mass="32941">MSYQQPGYNPAYQNPYPQGGALPPPPGFNVNQGQGGQFPPPIIPRAHMFNQNVENGDTEQQGDGKYNLQFNEKSIRAAFVRKVFSIIFLMLLGVTILTAIPWFHRPTMQMIRRNNALYFGGYIVFLITYLSLACCKSARRSFPMNVILTAIFTFAIGVMTMVITSRHDIISVLLALIITTFTVLAVVIFSVTTKFDITAHTGYIAIFSFAFIIFSFVAFIFTIFVKVKILLIIYAFIGTILFMVYLCLDIQMLMGGKKIEISPEDYIFAAVEIFLDIIQIFWLILSLIGNSR</sequence>
<organism evidence="7 8">
    <name type="scientific">Caenorhabditis bovis</name>
    <dbReference type="NCBI Taxonomy" id="2654633"/>
    <lineage>
        <taxon>Eukaryota</taxon>
        <taxon>Metazoa</taxon>
        <taxon>Ecdysozoa</taxon>
        <taxon>Nematoda</taxon>
        <taxon>Chromadorea</taxon>
        <taxon>Rhabditida</taxon>
        <taxon>Rhabditina</taxon>
        <taxon>Rhabditomorpha</taxon>
        <taxon>Rhabditoidea</taxon>
        <taxon>Rhabditidae</taxon>
        <taxon>Peloderinae</taxon>
        <taxon>Caenorhabditis</taxon>
    </lineage>
</organism>
<dbReference type="OrthoDB" id="7933078at2759"/>
<dbReference type="Pfam" id="PF01027">
    <property type="entry name" value="Bax1-I"/>
    <property type="match status" value="1"/>
</dbReference>
<comment type="similarity">
    <text evidence="5">Belongs to the BI1 family.</text>
</comment>
<dbReference type="InterPro" id="IPR006214">
    <property type="entry name" value="Bax_inhibitor_1-related"/>
</dbReference>
<evidence type="ECO:0000313" key="7">
    <source>
        <dbReference type="EMBL" id="CAB3397335.1"/>
    </source>
</evidence>
<protein>
    <submittedName>
        <fullName evidence="7">Uncharacterized protein</fullName>
    </submittedName>
</protein>
<evidence type="ECO:0000256" key="3">
    <source>
        <dbReference type="ARBA" id="ARBA00022989"/>
    </source>
</evidence>
<feature type="transmembrane region" description="Helical" evidence="5">
    <location>
        <begin position="116"/>
        <end position="135"/>
    </location>
</feature>
<keyword evidence="8" id="KW-1185">Reference proteome</keyword>
<feature type="region of interest" description="Disordered" evidence="6">
    <location>
        <begin position="1"/>
        <end position="28"/>
    </location>
</feature>
<comment type="caution">
    <text evidence="7">The sequence shown here is derived from an EMBL/GenBank/DDBJ whole genome shotgun (WGS) entry which is preliminary data.</text>
</comment>
<feature type="transmembrane region" description="Helical" evidence="5">
    <location>
        <begin position="83"/>
        <end position="104"/>
    </location>
</feature>
<keyword evidence="3 5" id="KW-1133">Transmembrane helix</keyword>
<evidence type="ECO:0000256" key="5">
    <source>
        <dbReference type="RuleBase" id="RU004379"/>
    </source>
</evidence>
<dbReference type="GO" id="GO:0016020">
    <property type="term" value="C:membrane"/>
    <property type="evidence" value="ECO:0007669"/>
    <property type="project" value="UniProtKB-SubCell"/>
</dbReference>
<dbReference type="GO" id="GO:0005783">
    <property type="term" value="C:endoplasmic reticulum"/>
    <property type="evidence" value="ECO:0007669"/>
    <property type="project" value="TreeGrafter"/>
</dbReference>
<comment type="subcellular location">
    <subcellularLocation>
        <location evidence="1">Membrane</location>
        <topology evidence="1">Multi-pass membrane protein</topology>
    </subcellularLocation>
</comment>
<gene>
    <name evidence="7" type="ORF">CBOVIS_LOCUS764</name>
</gene>
<evidence type="ECO:0000256" key="4">
    <source>
        <dbReference type="ARBA" id="ARBA00023136"/>
    </source>
</evidence>
<dbReference type="CDD" id="cd10428">
    <property type="entry name" value="LFG_like"/>
    <property type="match status" value="1"/>
</dbReference>
<feature type="transmembrane region" description="Helical" evidence="5">
    <location>
        <begin position="203"/>
        <end position="225"/>
    </location>
</feature>
<dbReference type="Proteomes" id="UP000494206">
    <property type="component" value="Unassembled WGS sequence"/>
</dbReference>
<proteinExistence type="inferred from homology"/>
<keyword evidence="2 5" id="KW-0812">Transmembrane</keyword>
<dbReference type="AlphaFoldDB" id="A0A8S1E6D5"/>
<feature type="transmembrane region" description="Helical" evidence="5">
    <location>
        <begin position="142"/>
        <end position="163"/>
    </location>
</feature>